<evidence type="ECO:0000313" key="5">
    <source>
        <dbReference type="Proteomes" id="UP001152797"/>
    </source>
</evidence>
<dbReference type="OrthoDB" id="10034502at2759"/>
<reference evidence="2" key="1">
    <citation type="submission" date="2022-10" db="EMBL/GenBank/DDBJ databases">
        <authorList>
            <person name="Chen Y."/>
            <person name="Dougan E. K."/>
            <person name="Chan C."/>
            <person name="Rhodes N."/>
            <person name="Thang M."/>
        </authorList>
    </citation>
    <scope>NUCLEOTIDE SEQUENCE</scope>
</reference>
<dbReference type="EMBL" id="CAMXCT010000728">
    <property type="protein sequence ID" value="CAI3982585.1"/>
    <property type="molecule type" value="Genomic_DNA"/>
</dbReference>
<proteinExistence type="predicted"/>
<accession>A0A9P1C1K1</accession>
<evidence type="ECO:0000313" key="2">
    <source>
        <dbReference type="EMBL" id="CAI3982585.1"/>
    </source>
</evidence>
<dbReference type="AlphaFoldDB" id="A0A9P1C1K1"/>
<dbReference type="InterPro" id="IPR006083">
    <property type="entry name" value="PRK/URK"/>
</dbReference>
<dbReference type="SUPFAM" id="SSF53474">
    <property type="entry name" value="alpha/beta-Hydrolases"/>
    <property type="match status" value="1"/>
</dbReference>
<dbReference type="GO" id="GO:0016301">
    <property type="term" value="F:kinase activity"/>
    <property type="evidence" value="ECO:0007669"/>
    <property type="project" value="InterPro"/>
</dbReference>
<sequence>MQIAPSATWKLPHLVHIASPSTQRLGISCALQPVLGATSIAVVGRFNRKFKVAGARQSHPVQMSSTCETSSAGELFLYDQNLGYAAFEAGDPGDRLGSKALVCVGGLTDGLLSLRYLPNLAKALKTLGWRTFQPVLQSSYRGWGFGSLQDDAEGLDKLLSFLETNRGISKVVVLGSSTGCQDAVHFLKVGMKKSLVHGIVLQAPVSDREALLAEQRSEDELTQLERFKQVASQMISEGKGSEVLPRSACQLFGPPDVITAYRFDSLTRRMADDDMFSSDLTESELREKLGHVNVPCLLAISADDEYVPPFVDSTALCHRMANAMAAFPANLTRSVILPNGGHGVRSPEGQAQFINAVTDFVSDLDQKLLRRLDWETALAADLQDRAAACGRPLLVALAGMPGAGKSTTSGVLRRLLHPKCFVVPLDGFHVPLQSLRSRPDADDAVYRRGAADTFDPEGLCEKLRQVVEGQEPKVWFPDFDHAVGDPVDDTLCFERSLHRIVLVEGLYLLRQQDGWGSLADFFDYKIYLEADLEECIARVKERNKAIPGYTPEEIDRRCDEVDRANAKVVQESVNQADLIVQTDLDKASR</sequence>
<dbReference type="EMBL" id="CAMXCT030000728">
    <property type="protein sequence ID" value="CAL4769897.1"/>
    <property type="molecule type" value="Genomic_DNA"/>
</dbReference>
<dbReference type="PANTHER" id="PTHR31591">
    <property type="entry name" value="UPF0613 PROTEIN PB24D3.06C"/>
    <property type="match status" value="1"/>
</dbReference>
<dbReference type="InterPro" id="IPR027417">
    <property type="entry name" value="P-loop_NTPase"/>
</dbReference>
<comment type="caution">
    <text evidence="2">The sequence shown here is derived from an EMBL/GenBank/DDBJ whole genome shotgun (WGS) entry which is preliminary data.</text>
</comment>
<evidence type="ECO:0000313" key="4">
    <source>
        <dbReference type="EMBL" id="CAL4769897.1"/>
    </source>
</evidence>
<dbReference type="InterPro" id="IPR029058">
    <property type="entry name" value="AB_hydrolase_fold"/>
</dbReference>
<reference evidence="3" key="2">
    <citation type="submission" date="2024-04" db="EMBL/GenBank/DDBJ databases">
        <authorList>
            <person name="Chen Y."/>
            <person name="Shah S."/>
            <person name="Dougan E. K."/>
            <person name="Thang M."/>
            <person name="Chan C."/>
        </authorList>
    </citation>
    <scope>NUCLEOTIDE SEQUENCE [LARGE SCALE GENOMIC DNA]</scope>
</reference>
<dbReference type="Pfam" id="PF08538">
    <property type="entry name" value="DUF1749"/>
    <property type="match status" value="1"/>
</dbReference>
<keyword evidence="5" id="KW-1185">Reference proteome</keyword>
<name>A0A9P1C1K1_9DINO</name>
<dbReference type="InterPro" id="IPR013744">
    <property type="entry name" value="SidJ"/>
</dbReference>
<feature type="domain" description="Phosphoribulokinase/uridine kinase" evidence="1">
    <location>
        <begin position="395"/>
        <end position="582"/>
    </location>
</feature>
<protein>
    <submittedName>
        <fullName evidence="4">UPF0613 protein PB24D3.06c</fullName>
    </submittedName>
</protein>
<dbReference type="EMBL" id="CAMXCT020000728">
    <property type="protein sequence ID" value="CAL1135960.1"/>
    <property type="molecule type" value="Genomic_DNA"/>
</dbReference>
<dbReference type="SUPFAM" id="SSF52540">
    <property type="entry name" value="P-loop containing nucleoside triphosphate hydrolases"/>
    <property type="match status" value="1"/>
</dbReference>
<evidence type="ECO:0000313" key="3">
    <source>
        <dbReference type="EMBL" id="CAL1135960.1"/>
    </source>
</evidence>
<dbReference type="Proteomes" id="UP001152797">
    <property type="component" value="Unassembled WGS sequence"/>
</dbReference>
<organism evidence="2">
    <name type="scientific">Cladocopium goreaui</name>
    <dbReference type="NCBI Taxonomy" id="2562237"/>
    <lineage>
        <taxon>Eukaryota</taxon>
        <taxon>Sar</taxon>
        <taxon>Alveolata</taxon>
        <taxon>Dinophyceae</taxon>
        <taxon>Suessiales</taxon>
        <taxon>Symbiodiniaceae</taxon>
        <taxon>Cladocopium</taxon>
    </lineage>
</organism>
<gene>
    <name evidence="2" type="ORF">C1SCF055_LOCUS10264</name>
</gene>
<evidence type="ECO:0000259" key="1">
    <source>
        <dbReference type="Pfam" id="PF00485"/>
    </source>
</evidence>
<dbReference type="GO" id="GO:0005524">
    <property type="term" value="F:ATP binding"/>
    <property type="evidence" value="ECO:0007669"/>
    <property type="project" value="InterPro"/>
</dbReference>
<dbReference type="Gene3D" id="3.40.50.300">
    <property type="entry name" value="P-loop containing nucleotide triphosphate hydrolases"/>
    <property type="match status" value="1"/>
</dbReference>
<dbReference type="PANTHER" id="PTHR31591:SF1">
    <property type="entry name" value="UPF0613 PROTEIN PB24D3.06C"/>
    <property type="match status" value="1"/>
</dbReference>
<dbReference type="Gene3D" id="3.40.50.1820">
    <property type="entry name" value="alpha/beta hydrolase"/>
    <property type="match status" value="1"/>
</dbReference>
<dbReference type="Pfam" id="PF00485">
    <property type="entry name" value="PRK"/>
    <property type="match status" value="1"/>
</dbReference>